<feature type="transmembrane region" description="Helical" evidence="14">
    <location>
        <begin position="54"/>
        <end position="74"/>
    </location>
</feature>
<evidence type="ECO:0000256" key="8">
    <source>
        <dbReference type="ARBA" id="ARBA00022989"/>
    </source>
</evidence>
<keyword evidence="6 14" id="KW-0812">Transmembrane</keyword>
<evidence type="ECO:0000256" key="2">
    <source>
        <dbReference type="ARBA" id="ARBA00005194"/>
    </source>
</evidence>
<comment type="subcellular location">
    <subcellularLocation>
        <location evidence="14">Endoplasmic reticulum membrane</location>
        <topology evidence="14">Multi-pass membrane protein</topology>
    </subcellularLocation>
    <subcellularLocation>
        <location evidence="1">Membrane</location>
        <topology evidence="1">Multi-pass membrane protein</topology>
    </subcellularLocation>
</comment>
<evidence type="ECO:0000256" key="7">
    <source>
        <dbReference type="ARBA" id="ARBA00022832"/>
    </source>
</evidence>
<keyword evidence="8 14" id="KW-1133">Transmembrane helix</keyword>
<dbReference type="PANTHER" id="PTHR11035:SF3">
    <property type="entry name" value="VERY-LONG-CHAIN (3R)-3-HYDROXYACYL-COA DEHYDRATASE"/>
    <property type="match status" value="1"/>
</dbReference>
<gene>
    <name evidence="15" type="ORF">HK100_008288</name>
</gene>
<proteinExistence type="inferred from homology"/>
<keyword evidence="14" id="KW-0256">Endoplasmic reticulum</keyword>
<dbReference type="GO" id="GO:0102158">
    <property type="term" value="F:very-long-chain (3R)-3-hydroxyacyl-CoA dehydratase activity"/>
    <property type="evidence" value="ECO:0007669"/>
    <property type="project" value="UniProtKB-EC"/>
</dbReference>
<evidence type="ECO:0000256" key="12">
    <source>
        <dbReference type="ARBA" id="ARBA00023239"/>
    </source>
</evidence>
<keyword evidence="10 14" id="KW-0472">Membrane</keyword>
<evidence type="ECO:0000256" key="5">
    <source>
        <dbReference type="ARBA" id="ARBA00022516"/>
    </source>
</evidence>
<accession>A0AAD5XA92</accession>
<dbReference type="PANTHER" id="PTHR11035">
    <property type="entry name" value="VERY-LONG-CHAIN (3R)-3-HYDROXYACYL-COA DEHYDRATASE"/>
    <property type="match status" value="1"/>
</dbReference>
<comment type="caution">
    <text evidence="15">The sequence shown here is derived from an EMBL/GenBank/DDBJ whole genome shotgun (WGS) entry which is preliminary data.</text>
</comment>
<comment type="catalytic activity">
    <reaction evidence="13 14">
        <text>a very-long-chain (3R)-3-hydroxyacyl-CoA = a very-long-chain (2E)-enoyl-CoA + H2O</text>
        <dbReference type="Rhea" id="RHEA:45812"/>
        <dbReference type="ChEBI" id="CHEBI:15377"/>
        <dbReference type="ChEBI" id="CHEBI:83728"/>
        <dbReference type="ChEBI" id="CHEBI:85440"/>
        <dbReference type="EC" id="4.2.1.134"/>
    </reaction>
</comment>
<evidence type="ECO:0000256" key="13">
    <source>
        <dbReference type="ARBA" id="ARBA00036671"/>
    </source>
</evidence>
<evidence type="ECO:0000256" key="1">
    <source>
        <dbReference type="ARBA" id="ARBA00004141"/>
    </source>
</evidence>
<comment type="pathway">
    <text evidence="2 14">Lipid metabolism; fatty acid biosynthesis.</text>
</comment>
<dbReference type="EC" id="4.2.1.134" evidence="4 14"/>
<evidence type="ECO:0000256" key="10">
    <source>
        <dbReference type="ARBA" id="ARBA00023136"/>
    </source>
</evidence>
<feature type="transmembrane region" description="Helical" evidence="14">
    <location>
        <begin position="21"/>
        <end position="42"/>
    </location>
</feature>
<comment type="caution">
    <text evidence="14">Lacks conserved residue(s) required for the propagation of feature annotation.</text>
</comment>
<dbReference type="EMBL" id="JADGJH010004001">
    <property type="protein sequence ID" value="KAJ3087719.1"/>
    <property type="molecule type" value="Genomic_DNA"/>
</dbReference>
<keyword evidence="5 14" id="KW-0444">Lipid biosynthesis</keyword>
<dbReference type="Proteomes" id="UP001211907">
    <property type="component" value="Unassembled WGS sequence"/>
</dbReference>
<dbReference type="GO" id="GO:0042761">
    <property type="term" value="P:very long-chain fatty acid biosynthetic process"/>
    <property type="evidence" value="ECO:0007669"/>
    <property type="project" value="TreeGrafter"/>
</dbReference>
<keyword evidence="7 14" id="KW-0276">Fatty acid metabolism</keyword>
<evidence type="ECO:0000256" key="9">
    <source>
        <dbReference type="ARBA" id="ARBA00023098"/>
    </source>
</evidence>
<evidence type="ECO:0000313" key="15">
    <source>
        <dbReference type="EMBL" id="KAJ3087719.1"/>
    </source>
</evidence>
<evidence type="ECO:0000256" key="3">
    <source>
        <dbReference type="ARBA" id="ARBA00007811"/>
    </source>
</evidence>
<dbReference type="InterPro" id="IPR007482">
    <property type="entry name" value="Tyr_Pase-like_PTPLA"/>
</dbReference>
<protein>
    <recommendedName>
        <fullName evidence="4 14">Very-long-chain (3R)-3-hydroxyacyl-CoA dehydratase</fullName>
        <ecNumber evidence="4 14">4.2.1.134</ecNumber>
    </recommendedName>
</protein>
<evidence type="ECO:0000256" key="14">
    <source>
        <dbReference type="RuleBase" id="RU363109"/>
    </source>
</evidence>
<organism evidence="15 16">
    <name type="scientific">Physocladia obscura</name>
    <dbReference type="NCBI Taxonomy" id="109957"/>
    <lineage>
        <taxon>Eukaryota</taxon>
        <taxon>Fungi</taxon>
        <taxon>Fungi incertae sedis</taxon>
        <taxon>Chytridiomycota</taxon>
        <taxon>Chytridiomycota incertae sedis</taxon>
        <taxon>Chytridiomycetes</taxon>
        <taxon>Chytridiales</taxon>
        <taxon>Chytriomycetaceae</taxon>
        <taxon>Physocladia</taxon>
    </lineage>
</organism>
<keyword evidence="16" id="KW-1185">Reference proteome</keyword>
<feature type="transmembrane region" description="Helical" evidence="14">
    <location>
        <begin position="181"/>
        <end position="202"/>
    </location>
</feature>
<evidence type="ECO:0000256" key="6">
    <source>
        <dbReference type="ARBA" id="ARBA00022692"/>
    </source>
</evidence>
<dbReference type="GO" id="GO:0030497">
    <property type="term" value="P:fatty acid elongation"/>
    <property type="evidence" value="ECO:0007669"/>
    <property type="project" value="TreeGrafter"/>
</dbReference>
<name>A0AAD5XA92_9FUNG</name>
<sequence>MSTKTTNIKIKTTGLSLVRQYLVTYNAASLVAWSYIAIRVLTNIGNYTTNYENFGGFLLVVQTFALLEIFHSAFGIVRSPIIPNVLQVGSRLIIVWLVVRNFPEVAAVWPYSTTSFAWSVSEVIRYGYYTLNLLRVDNSFFKALTYCRYTFFLVLYPVGACSEFVLMQASQIITKTRPELSTLNTIFSVLLKAWPVGFYFMFSHLKAQRAKFIESLSKDAKKEKVSKKEE</sequence>
<keyword evidence="9 14" id="KW-0443">Lipid metabolism</keyword>
<comment type="function">
    <text evidence="14">Catalyzes the third of the four reactions of the long-chain fatty acids elongation cycle. This endoplasmic reticulum-bound enzymatic process, allows the addition of two carbons to the chain of long- and very long-chain fatty acids/VLCFAs per cycle. This enzyme catalyzes the dehydration of the 3-hydroxyacyl-CoA intermediate into trans-2,3-enoyl-CoA, within each cycle of fatty acid elongation. Thereby, it participates to the production of VLCFAs of different chain lengths that are involved in multiple biological processes as precursors of membrane lipids and lipid mediators.</text>
</comment>
<evidence type="ECO:0000313" key="16">
    <source>
        <dbReference type="Proteomes" id="UP001211907"/>
    </source>
</evidence>
<dbReference type="GO" id="GO:0030148">
    <property type="term" value="P:sphingolipid biosynthetic process"/>
    <property type="evidence" value="ECO:0007669"/>
    <property type="project" value="TreeGrafter"/>
</dbReference>
<keyword evidence="12 14" id="KW-0456">Lyase</keyword>
<comment type="similarity">
    <text evidence="3 14">Belongs to the very long-chain fatty acids dehydratase HACD family.</text>
</comment>
<dbReference type="Pfam" id="PF04387">
    <property type="entry name" value="PTPLA"/>
    <property type="match status" value="1"/>
</dbReference>
<dbReference type="GO" id="GO:0005789">
    <property type="term" value="C:endoplasmic reticulum membrane"/>
    <property type="evidence" value="ECO:0007669"/>
    <property type="project" value="UniProtKB-SubCell"/>
</dbReference>
<dbReference type="AlphaFoldDB" id="A0AAD5XA92"/>
<keyword evidence="11 14" id="KW-0275">Fatty acid biosynthesis</keyword>
<feature type="transmembrane region" description="Helical" evidence="14">
    <location>
        <begin position="149"/>
        <end position="169"/>
    </location>
</feature>
<reference evidence="15" key="1">
    <citation type="submission" date="2020-05" db="EMBL/GenBank/DDBJ databases">
        <title>Phylogenomic resolution of chytrid fungi.</title>
        <authorList>
            <person name="Stajich J.E."/>
            <person name="Amses K."/>
            <person name="Simmons R."/>
            <person name="Seto K."/>
            <person name="Myers J."/>
            <person name="Bonds A."/>
            <person name="Quandt C.A."/>
            <person name="Barry K."/>
            <person name="Liu P."/>
            <person name="Grigoriev I."/>
            <person name="Longcore J.E."/>
            <person name="James T.Y."/>
        </authorList>
    </citation>
    <scope>NUCLEOTIDE SEQUENCE</scope>
    <source>
        <strain evidence="15">JEL0513</strain>
    </source>
</reference>
<evidence type="ECO:0000256" key="4">
    <source>
        <dbReference type="ARBA" id="ARBA00013122"/>
    </source>
</evidence>
<evidence type="ECO:0000256" key="11">
    <source>
        <dbReference type="ARBA" id="ARBA00023160"/>
    </source>
</evidence>